<evidence type="ECO:0000313" key="2">
    <source>
        <dbReference type="Proteomes" id="UP000245124"/>
    </source>
</evidence>
<dbReference type="AlphaFoldDB" id="A0A2R5FYG0"/>
<organism evidence="1 2">
    <name type="scientific">Nostoc commune NIES-4072</name>
    <dbReference type="NCBI Taxonomy" id="2005467"/>
    <lineage>
        <taxon>Bacteria</taxon>
        <taxon>Bacillati</taxon>
        <taxon>Cyanobacteriota</taxon>
        <taxon>Cyanophyceae</taxon>
        <taxon>Nostocales</taxon>
        <taxon>Nostocaceae</taxon>
        <taxon>Nostoc</taxon>
    </lineage>
</organism>
<sequence length="55" mass="6053">MVQEAALGSVPPVQTFCDAGYEILNSQLQRYLFPPVCGLNVRLIRVLTTLLVFGT</sequence>
<dbReference type="EMBL" id="BDUD01000002">
    <property type="protein sequence ID" value="GBG23305.1"/>
    <property type="molecule type" value="Genomic_DNA"/>
</dbReference>
<comment type="caution">
    <text evidence="1">The sequence shown here is derived from an EMBL/GenBank/DDBJ whole genome shotgun (WGS) entry which is preliminary data.</text>
</comment>
<reference evidence="1 2" key="1">
    <citation type="submission" date="2017-06" db="EMBL/GenBank/DDBJ databases">
        <title>Genome sequencing of cyanobaciteial culture collection at National Institute for Environmental Studies (NIES).</title>
        <authorList>
            <person name="Hirose Y."/>
            <person name="Shimura Y."/>
            <person name="Fujisawa T."/>
            <person name="Nakamura Y."/>
            <person name="Kawachi M."/>
        </authorList>
    </citation>
    <scope>NUCLEOTIDE SEQUENCE [LARGE SCALE GENOMIC DNA]</scope>
    <source>
        <strain evidence="1 2">NIES-4072</strain>
    </source>
</reference>
<keyword evidence="2" id="KW-1185">Reference proteome</keyword>
<gene>
    <name evidence="1" type="ORF">NIES4072_70170</name>
</gene>
<name>A0A2R5FYG0_NOSCO</name>
<dbReference type="Proteomes" id="UP000245124">
    <property type="component" value="Unassembled WGS sequence"/>
</dbReference>
<protein>
    <submittedName>
        <fullName evidence="1">Uncharacterized protein</fullName>
    </submittedName>
</protein>
<proteinExistence type="predicted"/>
<evidence type="ECO:0000313" key="1">
    <source>
        <dbReference type="EMBL" id="GBG23305.1"/>
    </source>
</evidence>
<accession>A0A2R5FYG0</accession>